<dbReference type="PANTHER" id="PTHR43072">
    <property type="entry name" value="N-ACETYLTRANSFERASE"/>
    <property type="match status" value="1"/>
</dbReference>
<dbReference type="SUPFAM" id="SSF55729">
    <property type="entry name" value="Acyl-CoA N-acyltransferases (Nat)"/>
    <property type="match status" value="1"/>
</dbReference>
<dbReference type="InterPro" id="IPR016181">
    <property type="entry name" value="Acyl_CoA_acyltransferase"/>
</dbReference>
<protein>
    <recommendedName>
        <fullName evidence="1">N-acetyltransferase domain-containing protein</fullName>
    </recommendedName>
</protein>
<dbReference type="PROSITE" id="PS51186">
    <property type="entry name" value="GNAT"/>
    <property type="match status" value="1"/>
</dbReference>
<organism evidence="2">
    <name type="scientific">bioreactor metagenome</name>
    <dbReference type="NCBI Taxonomy" id="1076179"/>
    <lineage>
        <taxon>unclassified sequences</taxon>
        <taxon>metagenomes</taxon>
        <taxon>ecological metagenomes</taxon>
    </lineage>
</organism>
<dbReference type="Gene3D" id="3.40.630.30">
    <property type="match status" value="1"/>
</dbReference>
<evidence type="ECO:0000313" key="2">
    <source>
        <dbReference type="EMBL" id="MPM87981.1"/>
    </source>
</evidence>
<dbReference type="Pfam" id="PF13420">
    <property type="entry name" value="Acetyltransf_4"/>
    <property type="match status" value="1"/>
</dbReference>
<dbReference type="GO" id="GO:0016747">
    <property type="term" value="F:acyltransferase activity, transferring groups other than amino-acyl groups"/>
    <property type="evidence" value="ECO:0007669"/>
    <property type="project" value="InterPro"/>
</dbReference>
<comment type="caution">
    <text evidence="2">The sequence shown here is derived from an EMBL/GenBank/DDBJ whole genome shotgun (WGS) entry which is preliminary data.</text>
</comment>
<evidence type="ECO:0000259" key="1">
    <source>
        <dbReference type="PROSITE" id="PS51186"/>
    </source>
</evidence>
<feature type="domain" description="N-acetyltransferase" evidence="1">
    <location>
        <begin position="3"/>
        <end position="166"/>
    </location>
</feature>
<accession>A0A645DFF4</accession>
<dbReference type="EMBL" id="VSSQ01035689">
    <property type="protein sequence ID" value="MPM87981.1"/>
    <property type="molecule type" value="Genomic_DNA"/>
</dbReference>
<gene>
    <name evidence="2" type="ORF">SDC9_135082</name>
</gene>
<dbReference type="CDD" id="cd04301">
    <property type="entry name" value="NAT_SF"/>
    <property type="match status" value="1"/>
</dbReference>
<dbReference type="AlphaFoldDB" id="A0A645DFF4"/>
<dbReference type="PANTHER" id="PTHR43072:SF8">
    <property type="entry name" value="ACYLTRANSFERASE FABY-RELATED"/>
    <property type="match status" value="1"/>
</dbReference>
<proteinExistence type="predicted"/>
<name>A0A645DFF4_9ZZZZ</name>
<reference evidence="2" key="1">
    <citation type="submission" date="2019-08" db="EMBL/GenBank/DDBJ databases">
        <authorList>
            <person name="Kucharzyk K."/>
            <person name="Murdoch R.W."/>
            <person name="Higgins S."/>
            <person name="Loffler F."/>
        </authorList>
    </citation>
    <scope>NUCLEOTIDE SEQUENCE</scope>
</reference>
<sequence>MSKKIRLATVEDLARIQEIYRPYVEQEDIVVNSEHRVPTIEELKERFDLVTKEFPWLVCEIDDVVVAYAYAGKPFKREGYKWNAELSVYADEKYHGRRLASALYECLLELLKEQGYYNVYACILSINEKSIKFHEKYGFKVMSIFQNSVYKHDKWIDVIWMNKVLKEFKNDVKNPVSIWDLDKELVDNILNKNGDIIKG</sequence>
<dbReference type="InterPro" id="IPR000182">
    <property type="entry name" value="GNAT_dom"/>
</dbReference>